<evidence type="ECO:0000259" key="8">
    <source>
        <dbReference type="Pfam" id="PF21982"/>
    </source>
</evidence>
<dbReference type="HAMAP" id="MF_01114">
    <property type="entry name" value="RecX"/>
    <property type="match status" value="1"/>
</dbReference>
<protein>
    <recommendedName>
        <fullName evidence="3 5">Regulatory protein RecX</fullName>
    </recommendedName>
</protein>
<gene>
    <name evidence="5 9" type="primary">recX</name>
    <name evidence="9" type="ORF">QLQ16_03990</name>
</gene>
<evidence type="ECO:0000313" key="9">
    <source>
        <dbReference type="EMBL" id="MDI9232992.1"/>
    </source>
</evidence>
<dbReference type="Gene3D" id="1.10.10.10">
    <property type="entry name" value="Winged helix-like DNA-binding domain superfamily/Winged helix DNA-binding domain"/>
    <property type="match status" value="3"/>
</dbReference>
<dbReference type="InterPro" id="IPR036388">
    <property type="entry name" value="WH-like_DNA-bd_sf"/>
</dbReference>
<name>A0ABT6X4G5_9BURK</name>
<organism evidence="9 10">
    <name type="scientific">Limnohabitans lacus</name>
    <dbReference type="NCBI Taxonomy" id="3045173"/>
    <lineage>
        <taxon>Bacteria</taxon>
        <taxon>Pseudomonadati</taxon>
        <taxon>Pseudomonadota</taxon>
        <taxon>Betaproteobacteria</taxon>
        <taxon>Burkholderiales</taxon>
        <taxon>Comamonadaceae</taxon>
        <taxon>Limnohabitans</taxon>
    </lineage>
</organism>
<dbReference type="Pfam" id="PF02631">
    <property type="entry name" value="RecX_HTH2"/>
    <property type="match status" value="1"/>
</dbReference>
<feature type="domain" description="RecX third three-helical" evidence="7">
    <location>
        <begin position="110"/>
        <end position="155"/>
    </location>
</feature>
<dbReference type="InterPro" id="IPR053924">
    <property type="entry name" value="RecX_HTH_2nd"/>
</dbReference>
<feature type="domain" description="RecX first three-helical" evidence="8">
    <location>
        <begin position="22"/>
        <end position="59"/>
    </location>
</feature>
<keyword evidence="4 5" id="KW-0963">Cytoplasm</keyword>
<dbReference type="Pfam" id="PF21982">
    <property type="entry name" value="RecX_HTH1"/>
    <property type="match status" value="1"/>
</dbReference>
<dbReference type="PANTHER" id="PTHR33602:SF1">
    <property type="entry name" value="REGULATORY PROTEIN RECX FAMILY PROTEIN"/>
    <property type="match status" value="1"/>
</dbReference>
<keyword evidence="10" id="KW-1185">Reference proteome</keyword>
<evidence type="ECO:0000256" key="1">
    <source>
        <dbReference type="ARBA" id="ARBA00004496"/>
    </source>
</evidence>
<reference evidence="9" key="1">
    <citation type="submission" date="2023-05" db="EMBL/GenBank/DDBJ databases">
        <title>Limnohabitans sp. strain HM2-2 Genome sequencing and assembly.</title>
        <authorList>
            <person name="Jung Y."/>
        </authorList>
    </citation>
    <scope>NUCLEOTIDE SEQUENCE</scope>
    <source>
        <strain evidence="9">HM2-2</strain>
    </source>
</reference>
<accession>A0ABT6X4G5</accession>
<dbReference type="NCBIfam" id="NF001055">
    <property type="entry name" value="PRK00117.2-5"/>
    <property type="match status" value="1"/>
</dbReference>
<dbReference type="EMBL" id="JASGBH010000002">
    <property type="protein sequence ID" value="MDI9232992.1"/>
    <property type="molecule type" value="Genomic_DNA"/>
</dbReference>
<comment type="function">
    <text evidence="5">Modulates RecA activity.</text>
</comment>
<dbReference type="PANTHER" id="PTHR33602">
    <property type="entry name" value="REGULATORY PROTEIN RECX FAMILY PROTEIN"/>
    <property type="match status" value="1"/>
</dbReference>
<comment type="similarity">
    <text evidence="2 5">Belongs to the RecX family.</text>
</comment>
<dbReference type="Proteomes" id="UP001431902">
    <property type="component" value="Unassembled WGS sequence"/>
</dbReference>
<evidence type="ECO:0000256" key="4">
    <source>
        <dbReference type="ARBA" id="ARBA00022490"/>
    </source>
</evidence>
<proteinExistence type="inferred from homology"/>
<evidence type="ECO:0000313" key="10">
    <source>
        <dbReference type="Proteomes" id="UP001431902"/>
    </source>
</evidence>
<evidence type="ECO:0000256" key="5">
    <source>
        <dbReference type="HAMAP-Rule" id="MF_01114"/>
    </source>
</evidence>
<dbReference type="Pfam" id="PF21981">
    <property type="entry name" value="RecX_HTH3"/>
    <property type="match status" value="1"/>
</dbReference>
<evidence type="ECO:0000259" key="6">
    <source>
        <dbReference type="Pfam" id="PF02631"/>
    </source>
</evidence>
<feature type="domain" description="RecX second three-helical" evidence="6">
    <location>
        <begin position="66"/>
        <end position="105"/>
    </location>
</feature>
<comment type="caution">
    <text evidence="9">The sequence shown here is derived from an EMBL/GenBank/DDBJ whole genome shotgun (WGS) entry which is preliminary data.</text>
</comment>
<dbReference type="InterPro" id="IPR003783">
    <property type="entry name" value="Regulatory_RecX"/>
</dbReference>
<evidence type="ECO:0000256" key="2">
    <source>
        <dbReference type="ARBA" id="ARBA00009695"/>
    </source>
</evidence>
<evidence type="ECO:0000256" key="3">
    <source>
        <dbReference type="ARBA" id="ARBA00018111"/>
    </source>
</evidence>
<dbReference type="InterPro" id="IPR053925">
    <property type="entry name" value="RecX_HTH_3rd"/>
</dbReference>
<dbReference type="RefSeq" id="WP_283223391.1">
    <property type="nucleotide sequence ID" value="NZ_JASGBH010000002.1"/>
</dbReference>
<dbReference type="InterPro" id="IPR053926">
    <property type="entry name" value="RecX_HTH_1st"/>
</dbReference>
<evidence type="ECO:0000259" key="7">
    <source>
        <dbReference type="Pfam" id="PF21981"/>
    </source>
</evidence>
<sequence length="162" mass="17930">MRDESSASPARKGLQLQPSLKGRALRLLSQREHSRAELERKLAPHEEVPGELAKALDELQARDFINDGRAIESVVHRRASKLGAGRIKQELAAKGLSGEAVAEAMAGLRETELSRAQEVWRKKFGQPPEDAAQKAKQMRFLLTRGFGAEVVRRVIQGSDDDL</sequence>
<comment type="subcellular location">
    <subcellularLocation>
        <location evidence="1 5">Cytoplasm</location>
    </subcellularLocation>
</comment>